<evidence type="ECO:0000313" key="2">
    <source>
        <dbReference type="EMBL" id="GAA4374684.1"/>
    </source>
</evidence>
<reference evidence="3" key="1">
    <citation type="journal article" date="2019" name="Int. J. Syst. Evol. Microbiol.">
        <title>The Global Catalogue of Microorganisms (GCM) 10K type strain sequencing project: providing services to taxonomists for standard genome sequencing and annotation.</title>
        <authorList>
            <consortium name="The Broad Institute Genomics Platform"/>
            <consortium name="The Broad Institute Genome Sequencing Center for Infectious Disease"/>
            <person name="Wu L."/>
            <person name="Ma J."/>
        </authorList>
    </citation>
    <scope>NUCLEOTIDE SEQUENCE [LARGE SCALE GENOMIC DNA]</scope>
    <source>
        <strain evidence="3">JCM 17924</strain>
    </source>
</reference>
<name>A0ABP8IUX2_9BACT</name>
<keyword evidence="3" id="KW-1185">Reference proteome</keyword>
<dbReference type="RefSeq" id="WP_345221330.1">
    <property type="nucleotide sequence ID" value="NZ_BAABHA010000002.1"/>
</dbReference>
<gene>
    <name evidence="2" type="ORF">GCM10023186_06360</name>
</gene>
<dbReference type="EMBL" id="BAABHA010000002">
    <property type="protein sequence ID" value="GAA4374684.1"/>
    <property type="molecule type" value="Genomic_DNA"/>
</dbReference>
<accession>A0ABP8IUX2</accession>
<feature type="region of interest" description="Disordered" evidence="1">
    <location>
        <begin position="1"/>
        <end position="89"/>
    </location>
</feature>
<dbReference type="Proteomes" id="UP001500454">
    <property type="component" value="Unassembled WGS sequence"/>
</dbReference>
<evidence type="ECO:0000256" key="1">
    <source>
        <dbReference type="SAM" id="MobiDB-lite"/>
    </source>
</evidence>
<feature type="compositionally biased region" description="Polar residues" evidence="1">
    <location>
        <begin position="53"/>
        <end position="76"/>
    </location>
</feature>
<feature type="compositionally biased region" description="Polar residues" evidence="1">
    <location>
        <begin position="14"/>
        <end position="41"/>
    </location>
</feature>
<evidence type="ECO:0000313" key="3">
    <source>
        <dbReference type="Proteomes" id="UP001500454"/>
    </source>
</evidence>
<proteinExistence type="predicted"/>
<comment type="caution">
    <text evidence="2">The sequence shown here is derived from an EMBL/GenBank/DDBJ whole genome shotgun (WGS) entry which is preliminary data.</text>
</comment>
<sequence>MSNSNKNQSDDSGNRNQQAASGENAKGSSNRGDQPSASQRNQGGGQDQEKANQTKNTTAYNSEYSNAGSAPSSANDGGTIDDADNRDAK</sequence>
<protein>
    <submittedName>
        <fullName evidence="2">Uncharacterized protein</fullName>
    </submittedName>
</protein>
<organism evidence="2 3">
    <name type="scientific">Hymenobacter koreensis</name>
    <dbReference type="NCBI Taxonomy" id="1084523"/>
    <lineage>
        <taxon>Bacteria</taxon>
        <taxon>Pseudomonadati</taxon>
        <taxon>Bacteroidota</taxon>
        <taxon>Cytophagia</taxon>
        <taxon>Cytophagales</taxon>
        <taxon>Hymenobacteraceae</taxon>
        <taxon>Hymenobacter</taxon>
    </lineage>
</organism>